<reference evidence="3" key="1">
    <citation type="submission" date="2025-08" db="UniProtKB">
        <authorList>
            <consortium name="RefSeq"/>
        </authorList>
    </citation>
    <scope>IDENTIFICATION</scope>
</reference>
<accession>A0A1U8QAR5</accession>
<dbReference type="RefSeq" id="XP_019055170.1">
    <property type="nucleotide sequence ID" value="XM_019199625.1"/>
</dbReference>
<sequence length="746" mass="87570">MLEELCIKALDNKVDWEKETSREITSDASSSFAEITCLPNLTALDVSMPEANCLPQHVNTLPNWTRFHIHIGFSFIFDDDIPIKLKISRSMTLCNTEISTLPNWFKRVVLSKAEALLFYNVSNQDVRKLFVESDFQLYLSKCDLKILVVRYCDGIKSLLNVMELDSESKEIALMDNLEELHLKKLENFRRICHGQLPNGSFKKLRILRINKCDKLRSLLSPSLARSLSQLEEIEIKDCKVLKEIIAKDAEMVQVEEKIVFPQLKIIKLCYLKNITSFYLGSAPIECPSLEQVKVYECQKMKVFASRLQNTPEPKLIEGGDGDLKWYERDVNNAMQFQHEFLRIWRLFCRLVKPLRNHLREKEEGIKNQLDKLKKDWLADAELVTLSSLRDKEALNAERWSTAESWVDEVEHHLIRIGLLRPEEIPNMQFFRTMELLYQLIRPLVHFVGLRYHKLQELIQELSKLKERWRKDPQLRKLVSSSSSVGEPTSSIRWKIAERWKGDFERHLGSSGLLPVVGCTTERIRKFFQVMKLFVKMDPLDNYLNWRLGWDPKLKQMVKNCSKELEHHWVMDPELMTLISSPKEGLREKKKNIAERWRDEFKHQVISLGLLPDGDTPEHIKELLRVLDLLRPVMKSFSNYLQDPHINPAVKERLKKQAAELLKQWEVDHELITLSLLPDDDLQKPMKRRSIAKLWQSEFKLHFKKLQQDLQSSDYLNIWETFDDFTEKVGHFIPPVISCMEVEIKEA</sequence>
<protein>
    <submittedName>
        <fullName evidence="3">Uncharacterized protein LOC109115493</fullName>
    </submittedName>
</protein>
<dbReference type="OrthoDB" id="1752175at2759"/>
<evidence type="ECO:0000259" key="1">
    <source>
        <dbReference type="Pfam" id="PF23247"/>
    </source>
</evidence>
<dbReference type="PANTHER" id="PTHR33463:SF218">
    <property type="entry name" value="DISEASE RESISTANCE PROTEIN RPS2-LIKE"/>
    <property type="match status" value="1"/>
</dbReference>
<evidence type="ECO:0000313" key="3">
    <source>
        <dbReference type="RefSeq" id="XP_019055170.1"/>
    </source>
</evidence>
<dbReference type="InterPro" id="IPR050905">
    <property type="entry name" value="Plant_NBS-LRR"/>
</dbReference>
<dbReference type="Pfam" id="PF23247">
    <property type="entry name" value="LRR_RPS2"/>
    <property type="match status" value="1"/>
</dbReference>
<proteinExistence type="predicted"/>
<dbReference type="InterPro" id="IPR032675">
    <property type="entry name" value="LRR_dom_sf"/>
</dbReference>
<dbReference type="AlphaFoldDB" id="A0A1U8QAR5"/>
<feature type="domain" description="Disease resistance protein At4g27190-like leucine-rich repeats" evidence="1">
    <location>
        <begin position="177"/>
        <end position="301"/>
    </location>
</feature>
<dbReference type="Proteomes" id="UP000189703">
    <property type="component" value="Unplaced"/>
</dbReference>
<organism evidence="2 3">
    <name type="scientific">Nelumbo nucifera</name>
    <name type="common">Sacred lotus</name>
    <dbReference type="NCBI Taxonomy" id="4432"/>
    <lineage>
        <taxon>Eukaryota</taxon>
        <taxon>Viridiplantae</taxon>
        <taxon>Streptophyta</taxon>
        <taxon>Embryophyta</taxon>
        <taxon>Tracheophyta</taxon>
        <taxon>Spermatophyta</taxon>
        <taxon>Magnoliopsida</taxon>
        <taxon>Proteales</taxon>
        <taxon>Nelumbonaceae</taxon>
        <taxon>Nelumbo</taxon>
    </lineage>
</organism>
<name>A0A1U8QAR5_NELNU</name>
<dbReference type="InParanoid" id="A0A1U8QAR5"/>
<gene>
    <name evidence="3" type="primary">LOC109115493</name>
</gene>
<dbReference type="GeneID" id="109115493"/>
<dbReference type="Gene3D" id="3.80.10.10">
    <property type="entry name" value="Ribonuclease Inhibitor"/>
    <property type="match status" value="1"/>
</dbReference>
<evidence type="ECO:0000313" key="2">
    <source>
        <dbReference type="Proteomes" id="UP000189703"/>
    </source>
</evidence>
<keyword evidence="2" id="KW-1185">Reference proteome</keyword>
<dbReference type="SUPFAM" id="SSF52047">
    <property type="entry name" value="RNI-like"/>
    <property type="match status" value="1"/>
</dbReference>
<dbReference type="InterPro" id="IPR057135">
    <property type="entry name" value="At4g27190-like_LRR"/>
</dbReference>
<dbReference type="KEGG" id="nnu:109115493"/>
<dbReference type="PANTHER" id="PTHR33463">
    <property type="entry name" value="NB-ARC DOMAIN-CONTAINING PROTEIN-RELATED"/>
    <property type="match status" value="1"/>
</dbReference>